<comment type="caution">
    <text evidence="6">The sequence shown here is derived from an EMBL/GenBank/DDBJ whole genome shotgun (WGS) entry which is preliminary data.</text>
</comment>
<accession>A0A5N1KBC9</accession>
<evidence type="ECO:0000259" key="5">
    <source>
        <dbReference type="PROSITE" id="PS50931"/>
    </source>
</evidence>
<sequence length="302" mass="33330">MRTGVTMRPLPSLNALKAFEAVARHHSMTKAAEELCVTHGAVSRQIRSLEDSLGVLLLTRNARQSDPTPEGARLAEGLASAFSIIEASIERVKPGPLTLSCSSSIMMEWIIPRIGRFHERYPNIELQFNMNYDRIDFMRDKIGIAIRSSVIEPPADAVIRDMGREEIGLVCAPSYLAQCPLITPADLAQATVLATQTRLEAFADWQKAANADFPAPEPKSTFHHFYLLIQAVLCGLGVAVVPHMLVAEHIASGRLVAPFGFRPGPRRMLLWIAPHRAGQPDTLALEKWLTREMRALPEKQGA</sequence>
<dbReference type="PRINTS" id="PR00039">
    <property type="entry name" value="HTHLYSR"/>
</dbReference>
<dbReference type="PROSITE" id="PS50931">
    <property type="entry name" value="HTH_LYSR"/>
    <property type="match status" value="1"/>
</dbReference>
<keyword evidence="4" id="KW-0804">Transcription</keyword>
<gene>
    <name evidence="6" type="ORF">F3W84_02555</name>
</gene>
<dbReference type="PANTHER" id="PTHR30537:SF74">
    <property type="entry name" value="HTH-TYPE TRANSCRIPTIONAL REGULATOR TRPI"/>
    <property type="match status" value="1"/>
</dbReference>
<dbReference type="InterPro" id="IPR005119">
    <property type="entry name" value="LysR_subst-bd"/>
</dbReference>
<name>A0A5N1KBC9_9HYPH</name>
<dbReference type="InterPro" id="IPR036390">
    <property type="entry name" value="WH_DNA-bd_sf"/>
</dbReference>
<comment type="similarity">
    <text evidence="1">Belongs to the LysR transcriptional regulatory family.</text>
</comment>
<dbReference type="AlphaFoldDB" id="A0A5N1KBC9"/>
<protein>
    <submittedName>
        <fullName evidence="6">LysR family transcriptional regulator</fullName>
    </submittedName>
</protein>
<dbReference type="Pfam" id="PF03466">
    <property type="entry name" value="LysR_substrate"/>
    <property type="match status" value="1"/>
</dbReference>
<dbReference type="EMBL" id="VYXQ01000002">
    <property type="protein sequence ID" value="KAA9370535.1"/>
    <property type="molecule type" value="Genomic_DNA"/>
</dbReference>
<dbReference type="GO" id="GO:0043565">
    <property type="term" value="F:sequence-specific DNA binding"/>
    <property type="evidence" value="ECO:0007669"/>
    <property type="project" value="TreeGrafter"/>
</dbReference>
<reference evidence="6 7" key="1">
    <citation type="submission" date="2019-09" db="EMBL/GenBank/DDBJ databases">
        <title>Biological control of the noxious weed angled onion (Allium triquetrum) thwarted by endophytic bacteria in Victoria, Australia.</title>
        <authorList>
            <person name="Tehranchian P."/>
            <person name="Adair R.J."/>
            <person name="Van T.H."/>
            <person name="Morrison P.D."/>
            <person name="Williams H."/>
            <person name="Lawrie A.C."/>
        </authorList>
    </citation>
    <scope>NUCLEOTIDE SEQUENCE [LARGE SCALE GENOMIC DNA]</scope>
    <source>
        <strain evidence="6 7">RPTAtOch1</strain>
    </source>
</reference>
<keyword evidence="2" id="KW-0805">Transcription regulation</keyword>
<keyword evidence="7" id="KW-1185">Reference proteome</keyword>
<evidence type="ECO:0000256" key="4">
    <source>
        <dbReference type="ARBA" id="ARBA00023163"/>
    </source>
</evidence>
<feature type="domain" description="HTH lysR-type" evidence="5">
    <location>
        <begin position="11"/>
        <end position="68"/>
    </location>
</feature>
<keyword evidence="3" id="KW-0238">DNA-binding</keyword>
<dbReference type="PANTHER" id="PTHR30537">
    <property type="entry name" value="HTH-TYPE TRANSCRIPTIONAL REGULATOR"/>
    <property type="match status" value="1"/>
</dbReference>
<dbReference type="InterPro" id="IPR058163">
    <property type="entry name" value="LysR-type_TF_proteobact-type"/>
</dbReference>
<dbReference type="Gene3D" id="3.40.190.10">
    <property type="entry name" value="Periplasmic binding protein-like II"/>
    <property type="match status" value="2"/>
</dbReference>
<dbReference type="GO" id="GO:0006351">
    <property type="term" value="P:DNA-templated transcription"/>
    <property type="evidence" value="ECO:0007669"/>
    <property type="project" value="TreeGrafter"/>
</dbReference>
<dbReference type="FunFam" id="1.10.10.10:FF:000001">
    <property type="entry name" value="LysR family transcriptional regulator"/>
    <property type="match status" value="1"/>
</dbReference>
<dbReference type="SUPFAM" id="SSF53850">
    <property type="entry name" value="Periplasmic binding protein-like II"/>
    <property type="match status" value="1"/>
</dbReference>
<dbReference type="InterPro" id="IPR036388">
    <property type="entry name" value="WH-like_DNA-bd_sf"/>
</dbReference>
<organism evidence="6 7">
    <name type="scientific">Ochrobactrum quorumnocens</name>
    <dbReference type="NCBI Taxonomy" id="271865"/>
    <lineage>
        <taxon>Bacteria</taxon>
        <taxon>Pseudomonadati</taxon>
        <taxon>Pseudomonadota</taxon>
        <taxon>Alphaproteobacteria</taxon>
        <taxon>Hyphomicrobiales</taxon>
        <taxon>Brucellaceae</taxon>
        <taxon>Brucella/Ochrobactrum group</taxon>
        <taxon>Ochrobactrum</taxon>
    </lineage>
</organism>
<dbReference type="SUPFAM" id="SSF46785">
    <property type="entry name" value="Winged helix' DNA-binding domain"/>
    <property type="match status" value="1"/>
</dbReference>
<evidence type="ECO:0000313" key="6">
    <source>
        <dbReference type="EMBL" id="KAA9370535.1"/>
    </source>
</evidence>
<dbReference type="Gene3D" id="1.10.10.10">
    <property type="entry name" value="Winged helix-like DNA-binding domain superfamily/Winged helix DNA-binding domain"/>
    <property type="match status" value="1"/>
</dbReference>
<dbReference type="Pfam" id="PF00126">
    <property type="entry name" value="HTH_1"/>
    <property type="match status" value="1"/>
</dbReference>
<dbReference type="Proteomes" id="UP000327108">
    <property type="component" value="Unassembled WGS sequence"/>
</dbReference>
<evidence type="ECO:0000256" key="1">
    <source>
        <dbReference type="ARBA" id="ARBA00009437"/>
    </source>
</evidence>
<evidence type="ECO:0000256" key="3">
    <source>
        <dbReference type="ARBA" id="ARBA00023125"/>
    </source>
</evidence>
<dbReference type="GO" id="GO:0003700">
    <property type="term" value="F:DNA-binding transcription factor activity"/>
    <property type="evidence" value="ECO:0007669"/>
    <property type="project" value="InterPro"/>
</dbReference>
<dbReference type="OrthoDB" id="9793571at2"/>
<evidence type="ECO:0000313" key="7">
    <source>
        <dbReference type="Proteomes" id="UP000327108"/>
    </source>
</evidence>
<dbReference type="InterPro" id="IPR000847">
    <property type="entry name" value="LysR_HTH_N"/>
</dbReference>
<evidence type="ECO:0000256" key="2">
    <source>
        <dbReference type="ARBA" id="ARBA00023015"/>
    </source>
</evidence>
<proteinExistence type="inferred from homology"/>